<feature type="transmembrane region" description="Helical" evidence="2">
    <location>
        <begin position="306"/>
        <end position="325"/>
    </location>
</feature>
<feature type="region of interest" description="Disordered" evidence="1">
    <location>
        <begin position="1"/>
        <end position="34"/>
    </location>
</feature>
<dbReference type="PANTHER" id="PTHR36844:SF1">
    <property type="entry name" value="PROTEASE PRSW"/>
    <property type="match status" value="1"/>
</dbReference>
<keyword evidence="2" id="KW-0472">Membrane</keyword>
<feature type="region of interest" description="Disordered" evidence="1">
    <location>
        <begin position="416"/>
        <end position="449"/>
    </location>
</feature>
<gene>
    <name evidence="3" type="ORF">Cvel_5335</name>
</gene>
<reference evidence="3" key="1">
    <citation type="submission" date="2014-11" db="EMBL/GenBank/DDBJ databases">
        <authorList>
            <person name="Otto D Thomas"/>
            <person name="Naeem Raeece"/>
        </authorList>
    </citation>
    <scope>NUCLEOTIDE SEQUENCE</scope>
</reference>
<protein>
    <recommendedName>
        <fullName evidence="4">PrsW family intramembrane metalloprotease</fullName>
    </recommendedName>
</protein>
<accession>A0A0G4GX27</accession>
<evidence type="ECO:0008006" key="4">
    <source>
        <dbReference type="Google" id="ProtNLM"/>
    </source>
</evidence>
<feature type="transmembrane region" description="Helical" evidence="2">
    <location>
        <begin position="110"/>
        <end position="136"/>
    </location>
</feature>
<evidence type="ECO:0000313" key="3">
    <source>
        <dbReference type="EMBL" id="CEM35469.1"/>
    </source>
</evidence>
<feature type="transmembrane region" description="Helical" evidence="2">
    <location>
        <begin position="231"/>
        <end position="253"/>
    </location>
</feature>
<organism evidence="3">
    <name type="scientific">Chromera velia CCMP2878</name>
    <dbReference type="NCBI Taxonomy" id="1169474"/>
    <lineage>
        <taxon>Eukaryota</taxon>
        <taxon>Sar</taxon>
        <taxon>Alveolata</taxon>
        <taxon>Colpodellida</taxon>
        <taxon>Chromeraceae</taxon>
        <taxon>Chromera</taxon>
    </lineage>
</organism>
<proteinExistence type="predicted"/>
<feature type="transmembrane region" description="Helical" evidence="2">
    <location>
        <begin position="156"/>
        <end position="177"/>
    </location>
</feature>
<dbReference type="PhylomeDB" id="A0A0G4GX27"/>
<feature type="compositionally biased region" description="Polar residues" evidence="1">
    <location>
        <begin position="436"/>
        <end position="449"/>
    </location>
</feature>
<feature type="transmembrane region" description="Helical" evidence="2">
    <location>
        <begin position="197"/>
        <end position="219"/>
    </location>
</feature>
<dbReference type="Pfam" id="PF13367">
    <property type="entry name" value="PrsW-protease"/>
    <property type="match status" value="1"/>
</dbReference>
<dbReference type="EMBL" id="CDMZ01001635">
    <property type="protein sequence ID" value="CEM35469.1"/>
    <property type="molecule type" value="Genomic_DNA"/>
</dbReference>
<sequence length="449" mass="49881">MTRDVEEGDNIRSLGEEEPPAYEEESGGRETGKETLRKSGSILPVSCRCVWRNLLVFALYALMIAVFVVFAILMFRTNDRGVFAFSLFLLAAGPAVFYVILFVCRFRRSLFLIQIVHCITETVIYMAGLIPLVIGIDELLKLAFGPERRNVFGPVGVLLLHSFFMSFFRAGFLEETLKYLVARRLLWKDHVVDPRALLVYGLSAGASFAVFENLMYVFLASGGEQAGLWTGLARSIVSIPVHCVCGMIMGSRLGHQKFLLTRGGFLRIIWVPTVLHGTFNFSIYILGGMDEAVGEKWSDGVTSGTIFGTLLVVLGVGAVVARFDVVKLERFPQSDVPELFKEGLVSAPDHMLEGICPRQHAKDAFCCAPRWCCDCRGAEAREVWPLKPDVWDEGVLPLLEKGDVRAALRKLNGETVQTPNAWNGREGDRQRAPGEATTSRQMGRNPTYT</sequence>
<evidence type="ECO:0000256" key="1">
    <source>
        <dbReference type="SAM" id="MobiDB-lite"/>
    </source>
</evidence>
<feature type="compositionally biased region" description="Acidic residues" evidence="1">
    <location>
        <begin position="16"/>
        <end position="25"/>
    </location>
</feature>
<name>A0A0G4GX27_9ALVE</name>
<evidence type="ECO:0000256" key="2">
    <source>
        <dbReference type="SAM" id="Phobius"/>
    </source>
</evidence>
<feature type="transmembrane region" description="Helical" evidence="2">
    <location>
        <begin position="54"/>
        <end position="75"/>
    </location>
</feature>
<dbReference type="VEuPathDB" id="CryptoDB:Cvel_5335"/>
<dbReference type="GO" id="GO:0008233">
    <property type="term" value="F:peptidase activity"/>
    <property type="evidence" value="ECO:0007669"/>
    <property type="project" value="InterPro"/>
</dbReference>
<dbReference type="PANTHER" id="PTHR36844">
    <property type="entry name" value="PROTEASE PRSW"/>
    <property type="match status" value="1"/>
</dbReference>
<feature type="transmembrane region" description="Helical" evidence="2">
    <location>
        <begin position="265"/>
        <end position="286"/>
    </location>
</feature>
<dbReference type="InterPro" id="IPR026898">
    <property type="entry name" value="PrsW"/>
</dbReference>
<keyword evidence="2" id="KW-1133">Transmembrane helix</keyword>
<feature type="transmembrane region" description="Helical" evidence="2">
    <location>
        <begin position="81"/>
        <end position="103"/>
    </location>
</feature>
<dbReference type="AlphaFoldDB" id="A0A0G4GX27"/>
<keyword evidence="2" id="KW-0812">Transmembrane</keyword>